<accession>A0A7S0PUV9</accession>
<feature type="compositionally biased region" description="Basic and acidic residues" evidence="1">
    <location>
        <begin position="1"/>
        <end position="30"/>
    </location>
</feature>
<feature type="region of interest" description="Disordered" evidence="1">
    <location>
        <begin position="90"/>
        <end position="123"/>
    </location>
</feature>
<name>A0A7S0PUV9_MICPS</name>
<protein>
    <submittedName>
        <fullName evidence="2">Uncharacterized protein</fullName>
    </submittedName>
</protein>
<reference evidence="2" key="1">
    <citation type="submission" date="2021-01" db="EMBL/GenBank/DDBJ databases">
        <authorList>
            <person name="Corre E."/>
            <person name="Pelletier E."/>
            <person name="Niang G."/>
            <person name="Scheremetjew M."/>
            <person name="Finn R."/>
            <person name="Kale V."/>
            <person name="Holt S."/>
            <person name="Cochrane G."/>
            <person name="Meng A."/>
            <person name="Brown T."/>
            <person name="Cohen L."/>
        </authorList>
    </citation>
    <scope>NUCLEOTIDE SEQUENCE</scope>
    <source>
        <strain evidence="2">CCMP494</strain>
    </source>
</reference>
<gene>
    <name evidence="2" type="ORF">MSP1404_LOCUS11707</name>
</gene>
<sequence length="143" mass="16179">MDASADRDAPAREHVPGKNEKHSLNPKRVDPSCGKRRKDRPTRGDLQSNDERASMPMPPTMVQTRSNHRFVIIVRRRSINIAPSSAHIRALRGREEPRRGGKAKARRVENRSRVRDARSKQAHDASQWIVNTVIVLESTGAIH</sequence>
<dbReference type="AlphaFoldDB" id="A0A7S0PUV9"/>
<organism evidence="2">
    <name type="scientific">Micromonas pusilla</name>
    <name type="common">Picoplanktonic green alga</name>
    <name type="synonym">Chromulina pusilla</name>
    <dbReference type="NCBI Taxonomy" id="38833"/>
    <lineage>
        <taxon>Eukaryota</taxon>
        <taxon>Viridiplantae</taxon>
        <taxon>Chlorophyta</taxon>
        <taxon>Mamiellophyceae</taxon>
        <taxon>Mamiellales</taxon>
        <taxon>Mamiellaceae</taxon>
        <taxon>Micromonas</taxon>
    </lineage>
</organism>
<feature type="compositionally biased region" description="Basic and acidic residues" evidence="1">
    <location>
        <begin position="106"/>
        <end position="123"/>
    </location>
</feature>
<evidence type="ECO:0000256" key="1">
    <source>
        <dbReference type="SAM" id="MobiDB-lite"/>
    </source>
</evidence>
<evidence type="ECO:0000313" key="2">
    <source>
        <dbReference type="EMBL" id="CAD8594303.1"/>
    </source>
</evidence>
<feature type="region of interest" description="Disordered" evidence="1">
    <location>
        <begin position="1"/>
        <end position="66"/>
    </location>
</feature>
<dbReference type="EMBL" id="HBEV01015055">
    <property type="protein sequence ID" value="CAD8594303.1"/>
    <property type="molecule type" value="Transcribed_RNA"/>
</dbReference>
<proteinExistence type="predicted"/>